<dbReference type="SMART" id="SM00220">
    <property type="entry name" value="S_TKc"/>
    <property type="match status" value="2"/>
</dbReference>
<evidence type="ECO:0000256" key="2">
    <source>
        <dbReference type="ARBA" id="ARBA00022840"/>
    </source>
</evidence>
<dbReference type="Gene3D" id="3.30.200.20">
    <property type="entry name" value="Phosphorylase Kinase, domain 1"/>
    <property type="match status" value="2"/>
</dbReference>
<keyword evidence="1 3" id="KW-0547">Nucleotide-binding</keyword>
<sequence length="863" mass="94143">MPEPAASSFLQTLADEHGVDELLFAGKSTAAPTEARVEAGSPGAPLGAAVSDGDAAGGNGRVEKPLEELEAAHDDLAMVRESLSKLAPEWLPSKLADGKGPLSQADINRRHGYTDFDDLDLGGELGVGGFSTVRVATNRSTGALFAVKSAPHKPGHDPTSASGKDDADMLCDEARVLHMLCHASVIHCYGIAIFPKEVLMVLELMEGGELFERIVAKPTHHYTEAGARKAAYVLLHAVEYLTAHGIVHRDLKPENLLLRSDSSDHDFKIADFGLAVVLSRPGDVSGKRLVKEYAGTPGYVAPEVYDACDYPNHPGYGAEADAWSCGAIIYALLGGYLPWPTRDMEKHKAQLRTKTVSFADASWEEVSPEATDLVRGLLDRDPYRRTKLAKALGAKWFEMDSNDLGRNTLYRCHVNFAQSLDQVNSLEERCTSGFGRHVHDAAEKEEVAVASSPVPRKGALHAWDLKEKHGYTTFEDLDIGEKLGEGGFAVVRLATNRVTSATFAVKEAPHKPGHDPNRDPDDADMLADEAKILRSLCHDTVIHCYDVVVRPEQCFVVLQLMKGGELFDRIVGKPNHHYTENEARKAAYVLLNAVAFLSDHGVVHRDLKPENLLLADDANDHDFKIADFGLAAILTDERPALDDFAGTPGYAAPEVYDARDFYDVAGYGVASDCWSCGALIFCLLGGYLPWSARDEEKMAANIRAQDVEFHAGYWDTASPEAKELIAGLLRRDPARRLSAAAALDCAWFAMDDTVLEYNKLHDVHDTLSVSHDHVQDTGHAHLRGVHVHDVIEAERLRKRADLLVRDIPDEVEVNLIFRGDFESANRGARQHTIGDAVFGCCAAGCGDAADAVYDMQAQARARR</sequence>
<evidence type="ECO:0000256" key="4">
    <source>
        <dbReference type="SAM" id="MobiDB-lite"/>
    </source>
</evidence>
<dbReference type="PANTHER" id="PTHR24347">
    <property type="entry name" value="SERINE/THREONINE-PROTEIN KINASE"/>
    <property type="match status" value="1"/>
</dbReference>
<dbReference type="InterPro" id="IPR008271">
    <property type="entry name" value="Ser/Thr_kinase_AS"/>
</dbReference>
<evidence type="ECO:0000259" key="5">
    <source>
        <dbReference type="PROSITE" id="PS50011"/>
    </source>
</evidence>
<organism evidence="6 7">
    <name type="scientific">Aureococcus anophagefferens</name>
    <name type="common">Harmful bloom alga</name>
    <dbReference type="NCBI Taxonomy" id="44056"/>
    <lineage>
        <taxon>Eukaryota</taxon>
        <taxon>Sar</taxon>
        <taxon>Stramenopiles</taxon>
        <taxon>Ochrophyta</taxon>
        <taxon>Pelagophyceae</taxon>
        <taxon>Pelagomonadales</taxon>
        <taxon>Pelagomonadaceae</taxon>
        <taxon>Aureococcus</taxon>
    </lineage>
</organism>
<comment type="caution">
    <text evidence="6">The sequence shown here is derived from an EMBL/GenBank/DDBJ whole genome shotgun (WGS) entry which is preliminary data.</text>
</comment>
<dbReference type="EMBL" id="JBBJCI010000440">
    <property type="protein sequence ID" value="KAK7230252.1"/>
    <property type="molecule type" value="Genomic_DNA"/>
</dbReference>
<proteinExistence type="predicted"/>
<feature type="binding site" evidence="3">
    <location>
        <position position="506"/>
    </location>
    <ligand>
        <name>ATP</name>
        <dbReference type="ChEBI" id="CHEBI:30616"/>
    </ligand>
</feature>
<gene>
    <name evidence="6" type="ORF">SO694_00187012</name>
</gene>
<dbReference type="InterPro" id="IPR011009">
    <property type="entry name" value="Kinase-like_dom_sf"/>
</dbReference>
<dbReference type="PROSITE" id="PS00108">
    <property type="entry name" value="PROTEIN_KINASE_ST"/>
    <property type="match status" value="2"/>
</dbReference>
<dbReference type="Gene3D" id="1.10.510.10">
    <property type="entry name" value="Transferase(Phosphotransferase) domain 1"/>
    <property type="match status" value="2"/>
</dbReference>
<dbReference type="SUPFAM" id="SSF56112">
    <property type="entry name" value="Protein kinase-like (PK-like)"/>
    <property type="match status" value="2"/>
</dbReference>
<dbReference type="InterPro" id="IPR017441">
    <property type="entry name" value="Protein_kinase_ATP_BS"/>
</dbReference>
<evidence type="ECO:0000256" key="3">
    <source>
        <dbReference type="PROSITE-ProRule" id="PRU10141"/>
    </source>
</evidence>
<reference evidence="6 7" key="1">
    <citation type="submission" date="2024-03" db="EMBL/GenBank/DDBJ databases">
        <title>Aureococcus anophagefferens CCMP1851 and Kratosvirus quantuckense: Draft genome of a second virus-susceptible host strain in the model system.</title>
        <authorList>
            <person name="Chase E."/>
            <person name="Truchon A.R."/>
            <person name="Schepens W."/>
            <person name="Wilhelm S.W."/>
        </authorList>
    </citation>
    <scope>NUCLEOTIDE SEQUENCE [LARGE SCALE GENOMIC DNA]</scope>
    <source>
        <strain evidence="6 7">CCMP1851</strain>
    </source>
</reference>
<accession>A0ABR1FG89</accession>
<feature type="region of interest" description="Disordered" evidence="4">
    <location>
        <begin position="36"/>
        <end position="58"/>
    </location>
</feature>
<dbReference type="Pfam" id="PF00069">
    <property type="entry name" value="Pkinase"/>
    <property type="match status" value="2"/>
</dbReference>
<dbReference type="PROSITE" id="PS50011">
    <property type="entry name" value="PROTEIN_KINASE_DOM"/>
    <property type="match status" value="2"/>
</dbReference>
<feature type="domain" description="Protein kinase" evidence="5">
    <location>
        <begin position="477"/>
        <end position="748"/>
    </location>
</feature>
<keyword evidence="6" id="KW-0808">Transferase</keyword>
<dbReference type="GO" id="GO:0016301">
    <property type="term" value="F:kinase activity"/>
    <property type="evidence" value="ECO:0007669"/>
    <property type="project" value="UniProtKB-KW"/>
</dbReference>
<keyword evidence="2 3" id="KW-0067">ATP-binding</keyword>
<name>A0ABR1FG89_AURAN</name>
<feature type="domain" description="Protein kinase" evidence="5">
    <location>
        <begin position="119"/>
        <end position="397"/>
    </location>
</feature>
<protein>
    <submittedName>
        <fullName evidence="6">Calmodulin-dependent protein kinase</fullName>
    </submittedName>
</protein>
<keyword evidence="7" id="KW-1185">Reference proteome</keyword>
<dbReference type="Proteomes" id="UP001363151">
    <property type="component" value="Unassembled WGS sequence"/>
</dbReference>
<evidence type="ECO:0000256" key="1">
    <source>
        <dbReference type="ARBA" id="ARBA00022741"/>
    </source>
</evidence>
<dbReference type="PROSITE" id="PS00107">
    <property type="entry name" value="PROTEIN_KINASE_ATP"/>
    <property type="match status" value="2"/>
</dbReference>
<evidence type="ECO:0000313" key="7">
    <source>
        <dbReference type="Proteomes" id="UP001363151"/>
    </source>
</evidence>
<evidence type="ECO:0000313" key="6">
    <source>
        <dbReference type="EMBL" id="KAK7230252.1"/>
    </source>
</evidence>
<keyword evidence="6" id="KW-0418">Kinase</keyword>
<feature type="binding site" evidence="3">
    <location>
        <position position="148"/>
    </location>
    <ligand>
        <name>ATP</name>
        <dbReference type="ChEBI" id="CHEBI:30616"/>
    </ligand>
</feature>
<dbReference type="InterPro" id="IPR000719">
    <property type="entry name" value="Prot_kinase_dom"/>
</dbReference>